<dbReference type="GO" id="GO:0016763">
    <property type="term" value="F:pentosyltransferase activity"/>
    <property type="evidence" value="ECO:0007669"/>
    <property type="project" value="TreeGrafter"/>
</dbReference>
<dbReference type="InterPro" id="IPR050297">
    <property type="entry name" value="LipidA_mod_glycosyltrf_83"/>
</dbReference>
<keyword evidence="6 8" id="KW-1133">Transmembrane helix</keyword>
<dbReference type="EMBL" id="MHLA01000001">
    <property type="protein sequence ID" value="OGZ00412.1"/>
    <property type="molecule type" value="Genomic_DNA"/>
</dbReference>
<dbReference type="AlphaFoldDB" id="A0A1G2CGS6"/>
<evidence type="ECO:0000256" key="8">
    <source>
        <dbReference type="SAM" id="Phobius"/>
    </source>
</evidence>
<dbReference type="GO" id="GO:0009103">
    <property type="term" value="P:lipopolysaccharide biosynthetic process"/>
    <property type="evidence" value="ECO:0007669"/>
    <property type="project" value="UniProtKB-ARBA"/>
</dbReference>
<feature type="transmembrane region" description="Helical" evidence="8">
    <location>
        <begin position="432"/>
        <end position="452"/>
    </location>
</feature>
<dbReference type="PANTHER" id="PTHR33908:SF11">
    <property type="entry name" value="MEMBRANE PROTEIN"/>
    <property type="match status" value="1"/>
</dbReference>
<feature type="domain" description="Glycosyltransferase RgtA/B/C/D-like" evidence="9">
    <location>
        <begin position="140"/>
        <end position="248"/>
    </location>
</feature>
<feature type="transmembrane region" description="Helical" evidence="8">
    <location>
        <begin position="464"/>
        <end position="480"/>
    </location>
</feature>
<name>A0A1G2CGS6_9BACT</name>
<feature type="transmembrane region" description="Helical" evidence="8">
    <location>
        <begin position="241"/>
        <end position="259"/>
    </location>
</feature>
<keyword evidence="2" id="KW-1003">Cell membrane</keyword>
<keyword evidence="4" id="KW-0808">Transferase</keyword>
<proteinExistence type="predicted"/>
<keyword evidence="3" id="KW-0328">Glycosyltransferase</keyword>
<dbReference type="Proteomes" id="UP000178880">
    <property type="component" value="Unassembled WGS sequence"/>
</dbReference>
<keyword evidence="5 8" id="KW-0812">Transmembrane</keyword>
<feature type="transmembrane region" description="Helical" evidence="8">
    <location>
        <begin position="34"/>
        <end position="55"/>
    </location>
</feature>
<feature type="transmembrane region" description="Helical" evidence="8">
    <location>
        <begin position="167"/>
        <end position="187"/>
    </location>
</feature>
<evidence type="ECO:0000256" key="4">
    <source>
        <dbReference type="ARBA" id="ARBA00022679"/>
    </source>
</evidence>
<dbReference type="InterPro" id="IPR038731">
    <property type="entry name" value="RgtA/B/C-like"/>
</dbReference>
<evidence type="ECO:0000256" key="2">
    <source>
        <dbReference type="ARBA" id="ARBA00022475"/>
    </source>
</evidence>
<evidence type="ECO:0000259" key="9">
    <source>
        <dbReference type="Pfam" id="PF13231"/>
    </source>
</evidence>
<protein>
    <recommendedName>
        <fullName evidence="9">Glycosyltransferase RgtA/B/C/D-like domain-containing protein</fullName>
    </recommendedName>
</protein>
<dbReference type="PANTHER" id="PTHR33908">
    <property type="entry name" value="MANNOSYLTRANSFERASE YKCB-RELATED"/>
    <property type="match status" value="1"/>
</dbReference>
<evidence type="ECO:0000313" key="10">
    <source>
        <dbReference type="EMBL" id="OGZ00412.1"/>
    </source>
</evidence>
<comment type="caution">
    <text evidence="10">The sequence shown here is derived from an EMBL/GenBank/DDBJ whole genome shotgun (WGS) entry which is preliminary data.</text>
</comment>
<feature type="transmembrane region" description="Helical" evidence="8">
    <location>
        <begin position="140"/>
        <end position="160"/>
    </location>
</feature>
<feature type="transmembrane region" description="Helical" evidence="8">
    <location>
        <begin position="525"/>
        <end position="547"/>
    </location>
</feature>
<evidence type="ECO:0000256" key="6">
    <source>
        <dbReference type="ARBA" id="ARBA00022989"/>
    </source>
</evidence>
<reference evidence="10 11" key="1">
    <citation type="journal article" date="2016" name="Nat. Commun.">
        <title>Thousands of microbial genomes shed light on interconnected biogeochemical processes in an aquifer system.</title>
        <authorList>
            <person name="Anantharaman K."/>
            <person name="Brown C.T."/>
            <person name="Hug L.A."/>
            <person name="Sharon I."/>
            <person name="Castelle C.J."/>
            <person name="Probst A.J."/>
            <person name="Thomas B.C."/>
            <person name="Singh A."/>
            <person name="Wilkins M.J."/>
            <person name="Karaoz U."/>
            <person name="Brodie E.L."/>
            <person name="Williams K.H."/>
            <person name="Hubbard S.S."/>
            <person name="Banfield J.F."/>
        </authorList>
    </citation>
    <scope>NUCLEOTIDE SEQUENCE [LARGE SCALE GENOMIC DNA]</scope>
</reference>
<evidence type="ECO:0000256" key="5">
    <source>
        <dbReference type="ARBA" id="ARBA00022692"/>
    </source>
</evidence>
<feature type="transmembrane region" description="Helical" evidence="8">
    <location>
        <begin position="386"/>
        <end position="411"/>
    </location>
</feature>
<evidence type="ECO:0000256" key="7">
    <source>
        <dbReference type="ARBA" id="ARBA00023136"/>
    </source>
</evidence>
<dbReference type="Pfam" id="PF13231">
    <property type="entry name" value="PMT_2"/>
    <property type="match status" value="1"/>
</dbReference>
<evidence type="ECO:0000256" key="1">
    <source>
        <dbReference type="ARBA" id="ARBA00004651"/>
    </source>
</evidence>
<comment type="subcellular location">
    <subcellularLocation>
        <location evidence="1">Cell membrane</location>
        <topology evidence="1">Multi-pass membrane protein</topology>
    </subcellularLocation>
</comment>
<gene>
    <name evidence="10" type="ORF">A2945_03660</name>
</gene>
<accession>A0A1G2CGS6</accession>
<sequence length="685" mass="77732">MDTLSNFTTFLEPAPKILYSKEYMHNFFRSLSRFTGWWALALICLISFAAMYYLARTEAPIMDELAHIPSGYGYVRHLDYRLNPEHPPLVKAIAAFPLLFVNPNFPTDSPHWTTALNGQWDMGRTFLYGAGNDADELVRVARVGPILLTILLVILIYLWSRELMGNLWALLPATLFAFSPTVLAHGHYVTTDIGAAFGVLLGTYYFVRFLHEPSRNRLLCAGLTFGVAQLTKFSAPLLVPLFVFLIVVFYLASVARNWNATAMGARLKRFGIRAWRYLKSLIIIFAIGYALVVYPVYFLFTVNYPTEKQVADTETILHTFANGPTPPGATCKPVRCLADLNIWMSKHALTRPLAEYMLGVLMVVQRSAGGNTSYFLGEVSRIGSRFYFPFVYLAKEALPVLFMVLFALAYATTKIIRSFKFQASSFKRVLDYLGTNFAEFSMFSFIVLYWGYSMKSPLNIGFRHLMPTLPFIYILTAGVWKRWIMRIRVPEAASLMDALKAGRPATITAAIRAGLRTMTAMTAKYLLLVVLLFWFVFETAFAFPYLLSYFNEFAGGTSGGYRYVTDSNYDWGQDFLYLKKFVDAHPEIDRIAIDFFGAARPAYYLGDKVEGWWSARGNPADQGIHWFAVSVNTLQGATQPLHPSQDRRPEDEYRWLTTLRPPKPGMGNVPEPDYRIGTTIFVYKL</sequence>
<organism evidence="10 11">
    <name type="scientific">Candidatus Liptonbacteria bacterium RIFCSPLOWO2_01_FULL_52_25</name>
    <dbReference type="NCBI Taxonomy" id="1798650"/>
    <lineage>
        <taxon>Bacteria</taxon>
        <taxon>Candidatus Liptoniibacteriota</taxon>
    </lineage>
</organism>
<dbReference type="GO" id="GO:0005886">
    <property type="term" value="C:plasma membrane"/>
    <property type="evidence" value="ECO:0007669"/>
    <property type="project" value="UniProtKB-SubCell"/>
</dbReference>
<keyword evidence="7 8" id="KW-0472">Membrane</keyword>
<evidence type="ECO:0000256" key="3">
    <source>
        <dbReference type="ARBA" id="ARBA00022676"/>
    </source>
</evidence>
<dbReference type="STRING" id="1798650.A2945_03660"/>
<feature type="transmembrane region" description="Helical" evidence="8">
    <location>
        <begin position="280"/>
        <end position="300"/>
    </location>
</feature>
<evidence type="ECO:0000313" key="11">
    <source>
        <dbReference type="Proteomes" id="UP000178880"/>
    </source>
</evidence>